<dbReference type="AlphaFoldDB" id="A0A2N5U7N4"/>
<evidence type="ECO:0000313" key="1">
    <source>
        <dbReference type="EMBL" id="PLW33749.1"/>
    </source>
</evidence>
<evidence type="ECO:0000313" key="2">
    <source>
        <dbReference type="Proteomes" id="UP000235392"/>
    </source>
</evidence>
<proteinExistence type="predicted"/>
<organism evidence="1 2">
    <name type="scientific">Puccinia coronata f. sp. avenae</name>
    <dbReference type="NCBI Taxonomy" id="200324"/>
    <lineage>
        <taxon>Eukaryota</taxon>
        <taxon>Fungi</taxon>
        <taxon>Dikarya</taxon>
        <taxon>Basidiomycota</taxon>
        <taxon>Pucciniomycotina</taxon>
        <taxon>Pucciniomycetes</taxon>
        <taxon>Pucciniales</taxon>
        <taxon>Pucciniaceae</taxon>
        <taxon>Puccinia</taxon>
    </lineage>
</organism>
<dbReference type="EMBL" id="PGCI01000213">
    <property type="protein sequence ID" value="PLW33749.1"/>
    <property type="molecule type" value="Genomic_DNA"/>
</dbReference>
<accession>A0A2N5U7N4</accession>
<dbReference type="Proteomes" id="UP000235392">
    <property type="component" value="Unassembled WGS sequence"/>
</dbReference>
<gene>
    <name evidence="1" type="ORF">PCASD_12514</name>
</gene>
<reference evidence="1 2" key="1">
    <citation type="submission" date="2017-11" db="EMBL/GenBank/DDBJ databases">
        <title>De novo assembly and phasing of dikaryotic genomes from two isolates of Puccinia coronata f. sp. avenae, the causal agent of oat crown rust.</title>
        <authorList>
            <person name="Miller M.E."/>
            <person name="Zhang Y."/>
            <person name="Omidvar V."/>
            <person name="Sperschneider J."/>
            <person name="Schwessinger B."/>
            <person name="Raley C."/>
            <person name="Palmer J.M."/>
            <person name="Garnica D."/>
            <person name="Upadhyaya N."/>
            <person name="Rathjen J."/>
            <person name="Taylor J.M."/>
            <person name="Park R.F."/>
            <person name="Dodds P.N."/>
            <person name="Hirsch C.D."/>
            <person name="Kianian S.F."/>
            <person name="Figueroa M."/>
        </authorList>
    </citation>
    <scope>NUCLEOTIDE SEQUENCE [LARGE SCALE GENOMIC DNA]</scope>
    <source>
        <strain evidence="1">12SD80</strain>
    </source>
</reference>
<sequence>MQPSDSNLGRPGRLVTEFEPVSDSLGVARPSLNRMAASDKNLDAAIRARFSGSAMIKNQIQ</sequence>
<comment type="caution">
    <text evidence="1">The sequence shown here is derived from an EMBL/GenBank/DDBJ whole genome shotgun (WGS) entry which is preliminary data.</text>
</comment>
<name>A0A2N5U7N4_9BASI</name>
<protein>
    <submittedName>
        <fullName evidence="1">Uncharacterized protein</fullName>
    </submittedName>
</protein>